<dbReference type="EMBL" id="BSXU01003672">
    <property type="protein sequence ID" value="GMG40313.1"/>
    <property type="molecule type" value="Genomic_DNA"/>
</dbReference>
<sequence length="643" mass="69486">MSDQLNVLQKFFDEGLEKVALLLTSIEKVDIKFDNKEYDEARVELHKVTKLLKNSKVEDLYENETQALQEVIYEENKAIGDELQGLRDQFERWQKEIDQGHQDFETIHRDIDGVNAKFHADKSNAIQNDLQDITDMLDDVQKDMDEVGFEVDLSIEMLQKDIAAHKKFIAGGRTNVSALEDATHEIGDTTNEISIDVAESYNVLDGVNSPAMSSPVGEFGQEKPNSLLGLAADERPEVLTVDVIATAPAEVLSTTSSEFPRELKDDFVEGEGGDEMEDVEAKEKVETPTEDKISTPIEEAGDDVDDGDDDEEDLPSAASEDLKHLKVSESDEKGTTVETSDVEPLPMSDVAGLKNVEDQEDKSESISEKKAENGDEIKTEIDDDESTSPVSTETKPQSELIMPEHTSQPTKESPELPLDPVLISTSEELPITTIEDAQKSSFKLDSKSTEENTPTTIDSPVSRDSSSSRTVATTTSTHTTPSETNNDKLEDGDESIEDKVNKENNSSINNNSRQSSQSSALNAANTTTNNNNSILLTPTSQSQSQSHTRSLPQPQQILHSRSGSLAESLGTLIVSPGGGASGAGPALSLGLSASKSLPSVDLNSDSVVASDHLVRKSTSVASSLRLGDAIKFSSSTGANGGGA</sequence>
<feature type="compositionally biased region" description="Basic and acidic residues" evidence="2">
    <location>
        <begin position="362"/>
        <end position="380"/>
    </location>
</feature>
<dbReference type="Proteomes" id="UP001165063">
    <property type="component" value="Unassembled WGS sequence"/>
</dbReference>
<evidence type="ECO:0000256" key="1">
    <source>
        <dbReference type="SAM" id="Coils"/>
    </source>
</evidence>
<comment type="caution">
    <text evidence="3">The sequence shown here is derived from an EMBL/GenBank/DDBJ whole genome shotgun (WGS) entry which is preliminary data.</text>
</comment>
<feature type="compositionally biased region" description="Low complexity" evidence="2">
    <location>
        <begin position="456"/>
        <end position="482"/>
    </location>
</feature>
<feature type="region of interest" description="Disordered" evidence="2">
    <location>
        <begin position="253"/>
        <end position="555"/>
    </location>
</feature>
<protein>
    <submittedName>
        <fullName evidence="3">Unnamed protein product</fullName>
    </submittedName>
</protein>
<organism evidence="3 4">
    <name type="scientific">Ambrosiozyma monospora</name>
    <name type="common">Yeast</name>
    <name type="synonym">Endomycopsis monosporus</name>
    <dbReference type="NCBI Taxonomy" id="43982"/>
    <lineage>
        <taxon>Eukaryota</taxon>
        <taxon>Fungi</taxon>
        <taxon>Dikarya</taxon>
        <taxon>Ascomycota</taxon>
        <taxon>Saccharomycotina</taxon>
        <taxon>Pichiomycetes</taxon>
        <taxon>Pichiales</taxon>
        <taxon>Pichiaceae</taxon>
        <taxon>Ambrosiozyma</taxon>
    </lineage>
</organism>
<feature type="compositionally biased region" description="Acidic residues" evidence="2">
    <location>
        <begin position="268"/>
        <end position="278"/>
    </location>
</feature>
<accession>A0A9W6Z126</accession>
<feature type="compositionally biased region" description="Basic and acidic residues" evidence="2">
    <location>
        <begin position="279"/>
        <end position="293"/>
    </location>
</feature>
<gene>
    <name evidence="3" type="ORF">Amon01_000608200</name>
</gene>
<feature type="compositionally biased region" description="Basic and acidic residues" evidence="2">
    <location>
        <begin position="320"/>
        <end position="335"/>
    </location>
</feature>
<proteinExistence type="predicted"/>
<feature type="compositionally biased region" description="Acidic residues" evidence="2">
    <location>
        <begin position="299"/>
        <end position="314"/>
    </location>
</feature>
<evidence type="ECO:0000313" key="4">
    <source>
        <dbReference type="Proteomes" id="UP001165063"/>
    </source>
</evidence>
<evidence type="ECO:0000313" key="3">
    <source>
        <dbReference type="EMBL" id="GMG40313.1"/>
    </source>
</evidence>
<feature type="coiled-coil region" evidence="1">
    <location>
        <begin position="76"/>
        <end position="103"/>
    </location>
</feature>
<feature type="compositionally biased region" description="Basic and acidic residues" evidence="2">
    <location>
        <begin position="436"/>
        <end position="450"/>
    </location>
</feature>
<evidence type="ECO:0000256" key="2">
    <source>
        <dbReference type="SAM" id="MobiDB-lite"/>
    </source>
</evidence>
<keyword evidence="4" id="KW-1185">Reference proteome</keyword>
<feature type="compositionally biased region" description="Polar residues" evidence="2">
    <location>
        <begin position="387"/>
        <end position="397"/>
    </location>
</feature>
<keyword evidence="1" id="KW-0175">Coiled coil</keyword>
<dbReference type="AlphaFoldDB" id="A0A9W6Z126"/>
<reference evidence="3" key="1">
    <citation type="submission" date="2023-04" db="EMBL/GenBank/DDBJ databases">
        <title>Ambrosiozyma monospora NBRC 1965.</title>
        <authorList>
            <person name="Ichikawa N."/>
            <person name="Sato H."/>
            <person name="Tonouchi N."/>
        </authorList>
    </citation>
    <scope>NUCLEOTIDE SEQUENCE</scope>
    <source>
        <strain evidence="3">NBRC 1965</strain>
    </source>
</reference>
<feature type="compositionally biased region" description="Low complexity" evidence="2">
    <location>
        <begin position="504"/>
        <end position="551"/>
    </location>
</feature>
<name>A0A9W6Z126_AMBMO</name>